<dbReference type="Gene3D" id="3.10.580.10">
    <property type="entry name" value="CBS-domain"/>
    <property type="match status" value="1"/>
</dbReference>
<keyword evidence="1" id="KW-0129">CBS domain</keyword>
<dbReference type="AlphaFoldDB" id="A0A0R1H2U8"/>
<dbReference type="InterPro" id="IPR046342">
    <property type="entry name" value="CBS_dom_sf"/>
</dbReference>
<dbReference type="NCBIfam" id="NF041630">
    <property type="entry name" value="CBS_CbpB"/>
    <property type="match status" value="1"/>
</dbReference>
<dbReference type="PROSITE" id="PS51371">
    <property type="entry name" value="CBS"/>
    <property type="match status" value="1"/>
</dbReference>
<evidence type="ECO:0000313" key="3">
    <source>
        <dbReference type="EMBL" id="KRK37594.1"/>
    </source>
</evidence>
<gene>
    <name evidence="3" type="ORF">FC62_GL001206</name>
</gene>
<protein>
    <submittedName>
        <fullName evidence="3">CBS domain containing protein</fullName>
    </submittedName>
</protein>
<dbReference type="CDD" id="cd04643">
    <property type="entry name" value="CBS_pair_bac"/>
    <property type="match status" value="1"/>
</dbReference>
<dbReference type="InterPro" id="IPR048125">
    <property type="entry name" value="CBS_CbpB"/>
</dbReference>
<feature type="domain" description="CBS" evidence="2">
    <location>
        <begin position="18"/>
        <end position="78"/>
    </location>
</feature>
<comment type="caution">
    <text evidence="3">The sequence shown here is derived from an EMBL/GenBank/DDBJ whole genome shotgun (WGS) entry which is preliminary data.</text>
</comment>
<accession>A0A0R1H2U8</accession>
<name>A0A0R1H2U8_9LACO</name>
<proteinExistence type="predicted"/>
<dbReference type="RefSeq" id="WP_056945743.1">
    <property type="nucleotide sequence ID" value="NZ_AZCV01000004.1"/>
</dbReference>
<organism evidence="3 4">
    <name type="scientific">Amylolactobacillus amylotrophicus DSM 20534</name>
    <dbReference type="NCBI Taxonomy" id="1423722"/>
    <lineage>
        <taxon>Bacteria</taxon>
        <taxon>Bacillati</taxon>
        <taxon>Bacillota</taxon>
        <taxon>Bacilli</taxon>
        <taxon>Lactobacillales</taxon>
        <taxon>Lactobacillaceae</taxon>
        <taxon>Amylolactobacillus</taxon>
    </lineage>
</organism>
<dbReference type="SUPFAM" id="SSF54631">
    <property type="entry name" value="CBS-domain pair"/>
    <property type="match status" value="1"/>
</dbReference>
<sequence length="173" mass="19654">MFSPEVEQLIKEKAGDFIIPACKIAIVQDDNPLMHAFLILTKVRYAKIPVLDSDSRIVGLLSLAMITDPMLTTQKVDTDVLNTMTVRDVMQTEFDKILVTETLEHELHLLVDNAFLPVVDENQVFQGILTRRELIKSFNYVAHELDEHYAVTPKTVTLEHQATHSQKQNISVI</sequence>
<evidence type="ECO:0000313" key="4">
    <source>
        <dbReference type="Proteomes" id="UP000050909"/>
    </source>
</evidence>
<dbReference type="PATRIC" id="fig|1423722.3.peg.1229"/>
<dbReference type="InterPro" id="IPR000644">
    <property type="entry name" value="CBS_dom"/>
</dbReference>
<evidence type="ECO:0000259" key="2">
    <source>
        <dbReference type="PROSITE" id="PS51371"/>
    </source>
</evidence>
<keyword evidence="4" id="KW-1185">Reference proteome</keyword>
<evidence type="ECO:0000256" key="1">
    <source>
        <dbReference type="PROSITE-ProRule" id="PRU00703"/>
    </source>
</evidence>
<reference evidence="3 4" key="1">
    <citation type="journal article" date="2015" name="Genome Announc.">
        <title>Expanding the biotechnology potential of lactobacilli through comparative genomics of 213 strains and associated genera.</title>
        <authorList>
            <person name="Sun Z."/>
            <person name="Harris H.M."/>
            <person name="McCann A."/>
            <person name="Guo C."/>
            <person name="Argimon S."/>
            <person name="Zhang W."/>
            <person name="Yang X."/>
            <person name="Jeffery I.B."/>
            <person name="Cooney J.C."/>
            <person name="Kagawa T.F."/>
            <person name="Liu W."/>
            <person name="Song Y."/>
            <person name="Salvetti E."/>
            <person name="Wrobel A."/>
            <person name="Rasinkangas P."/>
            <person name="Parkhill J."/>
            <person name="Rea M.C."/>
            <person name="O'Sullivan O."/>
            <person name="Ritari J."/>
            <person name="Douillard F.P."/>
            <person name="Paul Ross R."/>
            <person name="Yang R."/>
            <person name="Briner A.E."/>
            <person name="Felis G.E."/>
            <person name="de Vos W.M."/>
            <person name="Barrangou R."/>
            <person name="Klaenhammer T.R."/>
            <person name="Caufield P.W."/>
            <person name="Cui Y."/>
            <person name="Zhang H."/>
            <person name="O'Toole P.W."/>
        </authorList>
    </citation>
    <scope>NUCLEOTIDE SEQUENCE [LARGE SCALE GENOMIC DNA]</scope>
    <source>
        <strain evidence="3 4">DSM 20534</strain>
    </source>
</reference>
<dbReference type="Pfam" id="PF00571">
    <property type="entry name" value="CBS"/>
    <property type="match status" value="2"/>
</dbReference>
<dbReference type="EMBL" id="AZCV01000004">
    <property type="protein sequence ID" value="KRK37594.1"/>
    <property type="molecule type" value="Genomic_DNA"/>
</dbReference>
<dbReference type="Proteomes" id="UP000050909">
    <property type="component" value="Unassembled WGS sequence"/>
</dbReference>